<evidence type="ECO:0000259" key="1">
    <source>
        <dbReference type="Pfam" id="PF00717"/>
    </source>
</evidence>
<reference evidence="2 3" key="1">
    <citation type="submission" date="2010-12" db="EMBL/GenBank/DDBJ databases">
        <title>Whole genome sequence of Acidiphilium multivorum AIU301.</title>
        <authorList>
            <person name="Narita-Yamada S."/>
            <person name="Nakamura S."/>
            <person name="Ito N."/>
            <person name="Takarada H."/>
            <person name="Katano Y."/>
            <person name="Nakazawa H."/>
            <person name="Hosoyama A."/>
            <person name="Yamada R."/>
            <person name="Fujita N."/>
        </authorList>
    </citation>
    <scope>NUCLEOTIDE SEQUENCE [LARGE SCALE GENOMIC DNA]</scope>
    <source>
        <strain evidence="3">DSM 11245 / JCM 8867 / AIU301</strain>
        <plasmid evidence="2 3">pACMV2</plasmid>
    </source>
</reference>
<dbReference type="InterPro" id="IPR039418">
    <property type="entry name" value="LexA-like"/>
</dbReference>
<protein>
    <submittedName>
        <fullName evidence="2">UmuD protein</fullName>
    </submittedName>
</protein>
<dbReference type="Pfam" id="PF00717">
    <property type="entry name" value="Peptidase_S24"/>
    <property type="match status" value="1"/>
</dbReference>
<sequence>MVGYNGGNTTGFVSPAGDGLEGPIDLAAILDLRQPSRYPVRVMGDALAGRGILSGDILIADAAKPPAAGQVAVVMLAGDVLVAQLAYRRGHWWLLSGRPDTAPLAVEGDDAEIWAVVTGLVRTKV</sequence>
<dbReference type="InterPro" id="IPR015927">
    <property type="entry name" value="Peptidase_S24_S26A/B/C"/>
</dbReference>
<evidence type="ECO:0000313" key="3">
    <source>
        <dbReference type="Proteomes" id="UP000007100"/>
    </source>
</evidence>
<organism evidence="2 3">
    <name type="scientific">Acidiphilium multivorum (strain DSM 11245 / JCM 8867 / NBRC 100883 / AIU 301)</name>
    <dbReference type="NCBI Taxonomy" id="926570"/>
    <lineage>
        <taxon>Bacteria</taxon>
        <taxon>Pseudomonadati</taxon>
        <taxon>Pseudomonadota</taxon>
        <taxon>Alphaproteobacteria</taxon>
        <taxon>Acetobacterales</taxon>
        <taxon>Acidocellaceae</taxon>
        <taxon>Acidiphilium</taxon>
    </lineage>
</organism>
<dbReference type="AlphaFoldDB" id="F0J7Q5"/>
<dbReference type="SUPFAM" id="SSF51306">
    <property type="entry name" value="LexA/Signal peptidase"/>
    <property type="match status" value="1"/>
</dbReference>
<geneLocation type="plasmid" evidence="2 3">
    <name>pACMV2</name>
</geneLocation>
<feature type="domain" description="Peptidase S24/S26A/S26B/S26C" evidence="1">
    <location>
        <begin position="11"/>
        <end position="117"/>
    </location>
</feature>
<name>F0J7Q5_ACIMA</name>
<dbReference type="Gene3D" id="2.10.109.10">
    <property type="entry name" value="Umud Fragment, subunit A"/>
    <property type="match status" value="1"/>
</dbReference>
<gene>
    <name evidence="2" type="primary">umuD</name>
    <name evidence="2" type="ordered locus">ACMV_P2_00420</name>
</gene>
<accession>F0J7Q5</accession>
<dbReference type="RefSeq" id="WP_013641242.1">
    <property type="nucleotide sequence ID" value="NC_015187.1"/>
</dbReference>
<keyword evidence="2" id="KW-0614">Plasmid</keyword>
<evidence type="ECO:0000313" key="2">
    <source>
        <dbReference type="EMBL" id="BAJ83122.1"/>
    </source>
</evidence>
<dbReference type="Proteomes" id="UP000007100">
    <property type="component" value="Plasmid pACMV2"/>
</dbReference>
<dbReference type="OrthoDB" id="9802364at2"/>
<dbReference type="HOGENOM" id="CLU_066192_0_4_5"/>
<dbReference type="EMBL" id="AP012037">
    <property type="protein sequence ID" value="BAJ83122.1"/>
    <property type="molecule type" value="Genomic_DNA"/>
</dbReference>
<dbReference type="KEGG" id="amv:ACMV_P2_00420"/>
<dbReference type="InterPro" id="IPR036286">
    <property type="entry name" value="LexA/Signal_pep-like_sf"/>
</dbReference>
<dbReference type="CDD" id="cd06529">
    <property type="entry name" value="S24_LexA-like"/>
    <property type="match status" value="1"/>
</dbReference>
<keyword evidence="3" id="KW-1185">Reference proteome</keyword>
<proteinExistence type="predicted"/>